<keyword evidence="4" id="KW-1185">Reference proteome</keyword>
<sequence>MNRLSTVDYRQLVSPPQSLFIQSKQHQVHLLSKDPVCPRKYLVPILLCHGAFHDADCWTFNLLNYFCAKGFYTYAFSMRGHGESTLPSVQHLRGCAMRHFISDLMLIEDYVTRNHEGRHPLLMAHSMGGKVAMYAAKLMLKREVKFSGLVLLASMPPDRCIKSCLQLARRHPSLTLKTALTLRPRYLISTPTALRDMMFGSNTSIEIIMNSLHTLQDESLRAIHQAAARRIDVAPIAASGLPVLVLGGCSDTFIKRRQVNATAKAFGVSPVLLPVGHGMMTDQNWTTVADRISEWIATLDLETVETEPLFSDEGAVAVDEASPEATPPDMPREEGEATQTDPESKPTDAVETPARPEETQTEPADVEPVAELEAETADPEAAESEASPVAEADVVEAGPETEDEAVEVGDVAVVVDDEFSDYDEVLPDTTTEEDATERDDDAEEEAARHAEEEAARHAEEEAARLAEEEAARHAEEEAARHAEEEAARHAEEEAARHAEEEAARHAEEEAARHAEEEAARLAEEEAARHAEEEAARHAEEEAARHAEEEAARHAEEEAARHAEEEAARLAEEEAARLAEEEAARLAEEEAARHAEEEAARLAEEEAARLAEEEAARLAEEEAARHAEEEAARLAEEEAARLAEEEAARLAEEEAARLAEEEAARHAEEEAARLAEEKDTC</sequence>
<dbReference type="Pfam" id="PF12697">
    <property type="entry name" value="Abhydrolase_6"/>
    <property type="match status" value="1"/>
</dbReference>
<evidence type="ECO:0000256" key="1">
    <source>
        <dbReference type="SAM" id="MobiDB-lite"/>
    </source>
</evidence>
<reference evidence="3" key="1">
    <citation type="submission" date="2021-05" db="EMBL/GenBank/DDBJ databases">
        <title>A free-living protist that lacks canonical eukaryotic 1 DNA replication and segregation systems.</title>
        <authorList>
            <person name="Salas-Leiva D.E."/>
            <person name="Tromer E.C."/>
            <person name="Curtis B.A."/>
            <person name="Jerlstrom-Hultqvist J."/>
            <person name="Kolisko M."/>
            <person name="Yi Z."/>
            <person name="Salas-Leiva J.S."/>
            <person name="Gallot-Lavallee L."/>
            <person name="Kops G.J.P.L."/>
            <person name="Archibald J.M."/>
            <person name="Simpson A.G.B."/>
            <person name="Roger A.J."/>
        </authorList>
    </citation>
    <scope>NUCLEOTIDE SEQUENCE</scope>
    <source>
        <strain evidence="3">BICM</strain>
    </source>
</reference>
<feature type="domain" description="AB hydrolase-1" evidence="2">
    <location>
        <begin position="45"/>
        <end position="290"/>
    </location>
</feature>
<dbReference type="OrthoDB" id="8119704at2759"/>
<dbReference type="Proteomes" id="UP000717585">
    <property type="component" value="Unassembled WGS sequence"/>
</dbReference>
<dbReference type="InterPro" id="IPR000073">
    <property type="entry name" value="AB_hydrolase_1"/>
</dbReference>
<dbReference type="PANTHER" id="PTHR12239:SF41">
    <property type="entry name" value="MEMBRANE ASSOCIATED PROTEIN, PUTATIVE-RELATED"/>
    <property type="match status" value="1"/>
</dbReference>
<proteinExistence type="predicted"/>
<dbReference type="InterPro" id="IPR052293">
    <property type="entry name" value="SRRP"/>
</dbReference>
<evidence type="ECO:0000313" key="4">
    <source>
        <dbReference type="Proteomes" id="UP000717585"/>
    </source>
</evidence>
<feature type="region of interest" description="Disordered" evidence="1">
    <location>
        <begin position="307"/>
        <end position="680"/>
    </location>
</feature>
<feature type="compositionally biased region" description="Basic and acidic residues" evidence="1">
    <location>
        <begin position="342"/>
        <end position="358"/>
    </location>
</feature>
<dbReference type="GO" id="GO:0016787">
    <property type="term" value="F:hydrolase activity"/>
    <property type="evidence" value="ECO:0007669"/>
    <property type="project" value="UniProtKB-KW"/>
</dbReference>
<comment type="caution">
    <text evidence="3">The sequence shown here is derived from an EMBL/GenBank/DDBJ whole genome shotgun (WGS) entry which is preliminary data.</text>
</comment>
<dbReference type="SUPFAM" id="SSF53474">
    <property type="entry name" value="alpha/beta-Hydrolases"/>
    <property type="match status" value="1"/>
</dbReference>
<protein>
    <submittedName>
        <fullName evidence="3">Alpha/beta hydrolase family</fullName>
    </submittedName>
</protein>
<feature type="compositionally biased region" description="Low complexity" evidence="1">
    <location>
        <begin position="384"/>
        <end position="397"/>
    </location>
</feature>
<dbReference type="Gene3D" id="3.40.50.1820">
    <property type="entry name" value="alpha/beta hydrolase"/>
    <property type="match status" value="1"/>
</dbReference>
<organism evidence="3 4">
    <name type="scientific">Carpediemonas membranifera</name>
    <dbReference type="NCBI Taxonomy" id="201153"/>
    <lineage>
        <taxon>Eukaryota</taxon>
        <taxon>Metamonada</taxon>
        <taxon>Carpediemonas-like organisms</taxon>
        <taxon>Carpediemonas</taxon>
    </lineage>
</organism>
<evidence type="ECO:0000313" key="3">
    <source>
        <dbReference type="EMBL" id="KAG9396790.1"/>
    </source>
</evidence>
<dbReference type="AlphaFoldDB" id="A0A8J6EBB9"/>
<gene>
    <name evidence="3" type="ORF">J8273_1833</name>
</gene>
<dbReference type="InterPro" id="IPR029058">
    <property type="entry name" value="AB_hydrolase_fold"/>
</dbReference>
<feature type="compositionally biased region" description="Acidic residues" evidence="1">
    <location>
        <begin position="364"/>
        <end position="383"/>
    </location>
</feature>
<dbReference type="PANTHER" id="PTHR12239">
    <property type="entry name" value="PROTEIN CBG20215-RELATED"/>
    <property type="match status" value="1"/>
</dbReference>
<name>A0A8J6EBB9_9EUKA</name>
<dbReference type="EMBL" id="JAHDYR010000005">
    <property type="protein sequence ID" value="KAG9396790.1"/>
    <property type="molecule type" value="Genomic_DNA"/>
</dbReference>
<feature type="compositionally biased region" description="Acidic residues" evidence="1">
    <location>
        <begin position="415"/>
        <end position="444"/>
    </location>
</feature>
<accession>A0A8J6EBB9</accession>
<evidence type="ECO:0000259" key="2">
    <source>
        <dbReference type="Pfam" id="PF12697"/>
    </source>
</evidence>
<keyword evidence="3" id="KW-0378">Hydrolase</keyword>
<feature type="compositionally biased region" description="Basic and acidic residues" evidence="1">
    <location>
        <begin position="445"/>
        <end position="680"/>
    </location>
</feature>